<dbReference type="InterPro" id="IPR036388">
    <property type="entry name" value="WH-like_DNA-bd_sf"/>
</dbReference>
<reference evidence="4" key="1">
    <citation type="journal article" date="2005" name="Environ. Microbiol.">
        <title>Genetic and functional properties of uncultivated thermophilic crenarchaeotes from a subsurface gold mine as revealed by analysis of genome fragments.</title>
        <authorList>
            <person name="Nunoura T."/>
            <person name="Hirayama H."/>
            <person name="Takami H."/>
            <person name="Oida H."/>
            <person name="Nishi S."/>
            <person name="Shimamura S."/>
            <person name="Suzuki Y."/>
            <person name="Inagaki F."/>
            <person name="Takai K."/>
            <person name="Nealson K.H."/>
            <person name="Horikoshi K."/>
        </authorList>
    </citation>
    <scope>NUCLEOTIDE SEQUENCE</scope>
</reference>
<dbReference type="InterPro" id="IPR041614">
    <property type="entry name" value="DprA_WH"/>
</dbReference>
<evidence type="ECO:0000313" key="4">
    <source>
        <dbReference type="EMBL" id="BAL52970.1"/>
    </source>
</evidence>
<feature type="domain" description="Smf/DprA SLOG" evidence="2">
    <location>
        <begin position="81"/>
        <end position="289"/>
    </location>
</feature>
<gene>
    <name evidence="4" type="ORF">HGMM_F03H09C29</name>
</gene>
<reference evidence="4" key="2">
    <citation type="journal article" date="2012" name="PLoS ONE">
        <title>A Deeply Branching Thermophilic Bacterium with an Ancient Acetyl-CoA Pathway Dominates a Subsurface Ecosystem.</title>
        <authorList>
            <person name="Takami H."/>
            <person name="Noguchi H."/>
            <person name="Takaki Y."/>
            <person name="Uchiyama I."/>
            <person name="Toyoda A."/>
            <person name="Nishi S."/>
            <person name="Chee G.-J."/>
            <person name="Arai W."/>
            <person name="Nunoura T."/>
            <person name="Itoh T."/>
            <person name="Hattori M."/>
            <person name="Takai K."/>
        </authorList>
    </citation>
    <scope>NUCLEOTIDE SEQUENCE</scope>
</reference>
<dbReference type="NCBIfam" id="TIGR00732">
    <property type="entry name" value="dprA"/>
    <property type="match status" value="1"/>
</dbReference>
<evidence type="ECO:0000259" key="2">
    <source>
        <dbReference type="Pfam" id="PF02481"/>
    </source>
</evidence>
<dbReference type="Pfam" id="PF17782">
    <property type="entry name" value="WHD_DprA"/>
    <property type="match status" value="1"/>
</dbReference>
<dbReference type="GO" id="GO:0009294">
    <property type="term" value="P:DNA-mediated transformation"/>
    <property type="evidence" value="ECO:0007669"/>
    <property type="project" value="InterPro"/>
</dbReference>
<dbReference type="SUPFAM" id="SSF47781">
    <property type="entry name" value="RuvA domain 2-like"/>
    <property type="match status" value="1"/>
</dbReference>
<dbReference type="PANTHER" id="PTHR43022">
    <property type="entry name" value="PROTEIN SMF"/>
    <property type="match status" value="1"/>
</dbReference>
<sequence length="368" mass="40635">MNALEAKRYWIALTLIPNLSPRKFHILLENFSSPQEIWEAPLTRLREIPGFAESAETFCAHREKANIDRALEQIAQLGLTVVTLDDAQYPEPLRAIPDAPPVLYLRGEYIEKDKLAVAIVGTRRVTAYGRRIAQQFAGELGRLGFTIVSGLAEGIDTAAHRGALKANARTIAIIGSGFARLYPQSNKKLLEEIVSNGCAMTEFAPEVAPEKWTFPQRNRIISGLSRGVLVVEAPEDSGALITARWALEQNREVFAVPGSILSESQRGCHKLIKDGAKLVESVTDILEEFKDLRALFTVRREKPAPAKKPPLSPLEEKIFSVLEFEPTHFDEIVGKTGLSVGEVSEGLLTLALQGLVQELEGKHYVKLP</sequence>
<accession>H5S9Y4</accession>
<comment type="similarity">
    <text evidence="1">Belongs to the DprA/Smf family.</text>
</comment>
<dbReference type="Gene3D" id="3.40.50.450">
    <property type="match status" value="1"/>
</dbReference>
<organism evidence="4">
    <name type="scientific">uncultured Acetothermia bacterium</name>
    <dbReference type="NCBI Taxonomy" id="236499"/>
    <lineage>
        <taxon>Bacteria</taxon>
        <taxon>Candidatus Bipolaricaulota</taxon>
        <taxon>environmental samples</taxon>
    </lineage>
</organism>
<dbReference type="InterPro" id="IPR003488">
    <property type="entry name" value="DprA"/>
</dbReference>
<dbReference type="PANTHER" id="PTHR43022:SF1">
    <property type="entry name" value="PROTEIN SMF"/>
    <property type="match status" value="1"/>
</dbReference>
<protein>
    <submittedName>
        <fullName evidence="4">DNA protecting protein DprA</fullName>
    </submittedName>
</protein>
<dbReference type="Gene3D" id="1.10.10.10">
    <property type="entry name" value="Winged helix-like DNA-binding domain superfamily/Winged helix DNA-binding domain"/>
    <property type="match status" value="1"/>
</dbReference>
<dbReference type="SUPFAM" id="SSF102405">
    <property type="entry name" value="MCP/YpsA-like"/>
    <property type="match status" value="1"/>
</dbReference>
<feature type="domain" description="DprA winged helix" evidence="3">
    <location>
        <begin position="303"/>
        <end position="362"/>
    </location>
</feature>
<dbReference type="EMBL" id="AP011644">
    <property type="protein sequence ID" value="BAL52970.1"/>
    <property type="molecule type" value="Genomic_DNA"/>
</dbReference>
<name>H5S9Y4_9BACT</name>
<dbReference type="InterPro" id="IPR010994">
    <property type="entry name" value="RuvA_2-like"/>
</dbReference>
<proteinExistence type="inferred from homology"/>
<evidence type="ECO:0000259" key="3">
    <source>
        <dbReference type="Pfam" id="PF17782"/>
    </source>
</evidence>
<dbReference type="Pfam" id="PF02481">
    <property type="entry name" value="DNA_processg_A"/>
    <property type="match status" value="1"/>
</dbReference>
<dbReference type="AlphaFoldDB" id="H5S9Y4"/>
<dbReference type="InterPro" id="IPR057666">
    <property type="entry name" value="DrpA_SLOG"/>
</dbReference>
<evidence type="ECO:0000256" key="1">
    <source>
        <dbReference type="ARBA" id="ARBA00006525"/>
    </source>
</evidence>